<protein>
    <submittedName>
        <fullName evidence="6">GFA family protein</fullName>
    </submittedName>
</protein>
<dbReference type="InterPro" id="IPR006913">
    <property type="entry name" value="CENP-V/GFA"/>
</dbReference>
<keyword evidence="3" id="KW-0862">Zinc</keyword>
<dbReference type="Pfam" id="PF04828">
    <property type="entry name" value="GFA"/>
    <property type="match status" value="1"/>
</dbReference>
<dbReference type="Gene3D" id="3.90.1590.10">
    <property type="entry name" value="glutathione-dependent formaldehyde- activating enzyme (gfa)"/>
    <property type="match status" value="1"/>
</dbReference>
<keyword evidence="4" id="KW-0456">Lyase</keyword>
<evidence type="ECO:0000313" key="6">
    <source>
        <dbReference type="EMBL" id="MBL6080317.1"/>
    </source>
</evidence>
<organism evidence="6 7">
    <name type="scientific">Belnapia arida</name>
    <dbReference type="NCBI Taxonomy" id="2804533"/>
    <lineage>
        <taxon>Bacteria</taxon>
        <taxon>Pseudomonadati</taxon>
        <taxon>Pseudomonadota</taxon>
        <taxon>Alphaproteobacteria</taxon>
        <taxon>Acetobacterales</taxon>
        <taxon>Roseomonadaceae</taxon>
        <taxon>Belnapia</taxon>
    </lineage>
</organism>
<dbReference type="Proteomes" id="UP000660885">
    <property type="component" value="Unassembled WGS sequence"/>
</dbReference>
<dbReference type="RefSeq" id="WP_202833552.1">
    <property type="nucleotide sequence ID" value="NZ_JAETWB010000012.1"/>
</dbReference>
<dbReference type="EMBL" id="JAETWB010000012">
    <property type="protein sequence ID" value="MBL6080317.1"/>
    <property type="molecule type" value="Genomic_DNA"/>
</dbReference>
<keyword evidence="2" id="KW-0479">Metal-binding</keyword>
<dbReference type="PANTHER" id="PTHR33337:SF33">
    <property type="entry name" value="CENP-V_GFA DOMAIN-CONTAINING PROTEIN"/>
    <property type="match status" value="1"/>
</dbReference>
<dbReference type="InterPro" id="IPR011057">
    <property type="entry name" value="Mss4-like_sf"/>
</dbReference>
<comment type="similarity">
    <text evidence="1">Belongs to the Gfa family.</text>
</comment>
<reference evidence="6 7" key="1">
    <citation type="submission" date="2021-01" db="EMBL/GenBank/DDBJ databases">
        <title>Belnapia mucosa sp. nov. and Belnapia arida sp. nov., isolated from the Tabernas Desert (Almeria, Spain).</title>
        <authorList>
            <person name="Molina-Menor E."/>
            <person name="Vidal-Verdu A."/>
            <person name="Calonge A."/>
            <person name="Satari L."/>
            <person name="Pereto J."/>
            <person name="Porcar M."/>
        </authorList>
    </citation>
    <scope>NUCLEOTIDE SEQUENCE [LARGE SCALE GENOMIC DNA]</scope>
    <source>
        <strain evidence="6 7">T18</strain>
    </source>
</reference>
<name>A0ABS1U9D6_9PROT</name>
<feature type="domain" description="CENP-V/GFA" evidence="5">
    <location>
        <begin position="5"/>
        <end position="113"/>
    </location>
</feature>
<gene>
    <name evidence="6" type="ORF">JMJ56_20070</name>
</gene>
<evidence type="ECO:0000256" key="3">
    <source>
        <dbReference type="ARBA" id="ARBA00022833"/>
    </source>
</evidence>
<dbReference type="PANTHER" id="PTHR33337">
    <property type="entry name" value="GFA DOMAIN-CONTAINING PROTEIN"/>
    <property type="match status" value="1"/>
</dbReference>
<dbReference type="SUPFAM" id="SSF51316">
    <property type="entry name" value="Mss4-like"/>
    <property type="match status" value="1"/>
</dbReference>
<evidence type="ECO:0000259" key="5">
    <source>
        <dbReference type="PROSITE" id="PS51891"/>
    </source>
</evidence>
<dbReference type="PROSITE" id="PS51891">
    <property type="entry name" value="CENP_V_GFA"/>
    <property type="match status" value="1"/>
</dbReference>
<sequence length="144" mass="15476">MELPLKGGCICGAVRYEITCEPTRIYACHCTDCQRATTSAFSIGVAVPAEAFRLSGKELRGVPGGVTDSGRAKTRWVCPDCGICICGGLKPGTEQPGSARVVRGGTLDDTLWLRPTTHFYVRSKQPWVALPEDATVYETAPNRA</sequence>
<evidence type="ECO:0000313" key="7">
    <source>
        <dbReference type="Proteomes" id="UP000660885"/>
    </source>
</evidence>
<comment type="caution">
    <text evidence="6">The sequence shown here is derived from an EMBL/GenBank/DDBJ whole genome shotgun (WGS) entry which is preliminary data.</text>
</comment>
<keyword evidence="7" id="KW-1185">Reference proteome</keyword>
<evidence type="ECO:0000256" key="2">
    <source>
        <dbReference type="ARBA" id="ARBA00022723"/>
    </source>
</evidence>
<evidence type="ECO:0000256" key="4">
    <source>
        <dbReference type="ARBA" id="ARBA00023239"/>
    </source>
</evidence>
<proteinExistence type="inferred from homology"/>
<accession>A0ABS1U9D6</accession>
<evidence type="ECO:0000256" key="1">
    <source>
        <dbReference type="ARBA" id="ARBA00005495"/>
    </source>
</evidence>